<comment type="caution">
    <text evidence="1">The sequence shown here is derived from an EMBL/GenBank/DDBJ whole genome shotgun (WGS) entry which is preliminary data.</text>
</comment>
<gene>
    <name evidence="1" type="ORF">Glove_166g209</name>
</gene>
<dbReference type="Proteomes" id="UP000266861">
    <property type="component" value="Unassembled WGS sequence"/>
</dbReference>
<reference evidence="1 2" key="1">
    <citation type="submission" date="2018-08" db="EMBL/GenBank/DDBJ databases">
        <title>Genome and evolution of the arbuscular mycorrhizal fungus Diversispora epigaea (formerly Glomus versiforme) and its bacterial endosymbionts.</title>
        <authorList>
            <person name="Sun X."/>
            <person name="Fei Z."/>
            <person name="Harrison M."/>
        </authorList>
    </citation>
    <scope>NUCLEOTIDE SEQUENCE [LARGE SCALE GENOMIC DNA]</scope>
    <source>
        <strain evidence="1 2">IT104</strain>
    </source>
</reference>
<sequence>MSFIEEFKQYENMIFPNLDALQKAIKDILEAFRYLKELHIKVPDDSDNIRQLAELNRKFNTLVDMRAKESLKMSMDLEDFIEYFRMLTADNVTVDTLLQILLGLKDVVKIRINSSEELKNEFEKIRISMLSYIASQPSGFDDDGEEDDDDDKVANHAIEKQSSKIIIGIQPPNFRSILYQILLEASETMGISTFIYFLLRWVEPVKMWQFSIDKLKKILPNKFFSLFGGNYLKAGQSSNSSIENLDVSQSSLSIANLLQNNAPFWLAFVVFSGCCFVNREIIYRHYRDIKDLITTFNRKNDTTITDNEKKYKRNISTKLPVISTHLEILIQFWKQQFDIFESHINALGSIDGNIIIRLPNRSMDGIIARCTEEKINCNECFLILNKLI</sequence>
<name>A0A397ITG2_9GLOM</name>
<proteinExistence type="predicted"/>
<evidence type="ECO:0000313" key="1">
    <source>
        <dbReference type="EMBL" id="RHZ78267.1"/>
    </source>
</evidence>
<dbReference type="EMBL" id="PQFF01000156">
    <property type="protein sequence ID" value="RHZ78267.1"/>
    <property type="molecule type" value="Genomic_DNA"/>
</dbReference>
<organism evidence="1 2">
    <name type="scientific">Diversispora epigaea</name>
    <dbReference type="NCBI Taxonomy" id="1348612"/>
    <lineage>
        <taxon>Eukaryota</taxon>
        <taxon>Fungi</taxon>
        <taxon>Fungi incertae sedis</taxon>
        <taxon>Mucoromycota</taxon>
        <taxon>Glomeromycotina</taxon>
        <taxon>Glomeromycetes</taxon>
        <taxon>Diversisporales</taxon>
        <taxon>Diversisporaceae</taxon>
        <taxon>Diversispora</taxon>
    </lineage>
</organism>
<evidence type="ECO:0000313" key="2">
    <source>
        <dbReference type="Proteomes" id="UP000266861"/>
    </source>
</evidence>
<dbReference type="OrthoDB" id="2339565at2759"/>
<keyword evidence="2" id="KW-1185">Reference proteome</keyword>
<accession>A0A397ITG2</accession>
<protein>
    <submittedName>
        <fullName evidence="1">Uncharacterized protein</fullName>
    </submittedName>
</protein>
<dbReference type="AlphaFoldDB" id="A0A397ITG2"/>